<dbReference type="InterPro" id="IPR050378">
    <property type="entry name" value="Metallo-dep_Hydrolases_sf"/>
</dbReference>
<comment type="caution">
    <text evidence="2">The sequence shown here is derived from an EMBL/GenBank/DDBJ whole genome shotgun (WGS) entry which is preliminary data.</text>
</comment>
<evidence type="ECO:0000259" key="1">
    <source>
        <dbReference type="Pfam" id="PF07969"/>
    </source>
</evidence>
<dbReference type="PANTHER" id="PTHR11647">
    <property type="entry name" value="HYDRANTOINASE/DIHYDROPYRIMIDINASE FAMILY MEMBER"/>
    <property type="match status" value="1"/>
</dbReference>
<feature type="domain" description="Amidohydrolase 3" evidence="1">
    <location>
        <begin position="45"/>
        <end position="549"/>
    </location>
</feature>
<dbReference type="InterPro" id="IPR032466">
    <property type="entry name" value="Metal_Hydrolase"/>
</dbReference>
<organism evidence="2 3">
    <name type="scientific">OM182 bacterium</name>
    <dbReference type="NCBI Taxonomy" id="2510334"/>
    <lineage>
        <taxon>Bacteria</taxon>
        <taxon>Pseudomonadati</taxon>
        <taxon>Pseudomonadota</taxon>
        <taxon>Gammaproteobacteria</taxon>
        <taxon>OMG group</taxon>
        <taxon>OM182 clade</taxon>
    </lineage>
</organism>
<dbReference type="EMBL" id="SHAG01000035">
    <property type="protein sequence ID" value="RZO75432.1"/>
    <property type="molecule type" value="Genomic_DNA"/>
</dbReference>
<dbReference type="InterPro" id="IPR013108">
    <property type="entry name" value="Amidohydro_3"/>
</dbReference>
<dbReference type="Proteomes" id="UP000316199">
    <property type="component" value="Unassembled WGS sequence"/>
</dbReference>
<dbReference type="SUPFAM" id="SSF51338">
    <property type="entry name" value="Composite domain of metallo-dependent hydrolases"/>
    <property type="match status" value="1"/>
</dbReference>
<dbReference type="AlphaFoldDB" id="A0A520RYW4"/>
<dbReference type="GO" id="GO:0005829">
    <property type="term" value="C:cytosol"/>
    <property type="evidence" value="ECO:0007669"/>
    <property type="project" value="TreeGrafter"/>
</dbReference>
<reference evidence="2 3" key="1">
    <citation type="submission" date="2019-02" db="EMBL/GenBank/DDBJ databases">
        <title>Prokaryotic population dynamics and viral predation in marine succession experiment using metagenomics: the confinement effect.</title>
        <authorList>
            <person name="Haro-Moreno J.M."/>
            <person name="Rodriguez-Valera F."/>
            <person name="Lopez-Perez M."/>
        </authorList>
    </citation>
    <scope>NUCLEOTIDE SEQUENCE [LARGE SCALE GENOMIC DNA]</scope>
    <source>
        <strain evidence="2">MED-G157</strain>
    </source>
</reference>
<evidence type="ECO:0000313" key="3">
    <source>
        <dbReference type="Proteomes" id="UP000316199"/>
    </source>
</evidence>
<dbReference type="Pfam" id="PF07969">
    <property type="entry name" value="Amidohydro_3"/>
    <property type="match status" value="1"/>
</dbReference>
<dbReference type="Gene3D" id="3.20.20.140">
    <property type="entry name" value="Metal-dependent hydrolases"/>
    <property type="match status" value="2"/>
</dbReference>
<dbReference type="PANTHER" id="PTHR11647:SF1">
    <property type="entry name" value="COLLAPSIN RESPONSE MEDIATOR PROTEIN"/>
    <property type="match status" value="1"/>
</dbReference>
<evidence type="ECO:0000313" key="2">
    <source>
        <dbReference type="EMBL" id="RZO75432.1"/>
    </source>
</evidence>
<proteinExistence type="predicted"/>
<sequence>MTHETIIRGGKVVDGTGQPSKQVDIAIDGGRISRIGDLSGEDAGDIIDASGKIVTPGFVDLHTHIDAQAGWDPNMTPSSYHGVTTAVMGNCGCSFAPVRKENNRFLAEMMEAVEDIATDAILDGLPWNWSSFGEYLDTMESFNPAINMVGIAGHSTIRYDVMGDKGCDEGVQADDRELAKIVDHVKQSIEEGAVGVSISRFMNHKLLDGRLIPGTFSDQRETRAIQEAVVKTGGPGTLFQAVLDFAGRRDGEKEILRTGAELGCHVVFSNGIRKNVDDGGVSGWAEFLELNNENGKQMSSCVHTRPSGSFFGLAQTVFNPTQTELKPNWEAVMSLSSIPERVEAMKQRGMREKLISEGKQMDQFLSFAHLLHPMGMDDYPSWDIDNQNTLTGIAEAAGRHPIEVYVDRLIESEGRELWNLWAFGSSLKQQWELMRLPQVIPMLGDAGAHVGLFTDADSPTFLLSELARDRGVFTLEEAVHRITGQSAQVIRLKERGEIREGWHADINIIDYENLKCCHPEYLRDLPHNVGRIVTKSEGYDATLVAGKVLIAKGEFTGDRRGEVIRDFGRG</sequence>
<protein>
    <recommendedName>
        <fullName evidence="1">Amidohydrolase 3 domain-containing protein</fullName>
    </recommendedName>
</protein>
<name>A0A520RYW4_9GAMM</name>
<dbReference type="Gene3D" id="2.30.40.10">
    <property type="entry name" value="Urease, subunit C, domain 1"/>
    <property type="match status" value="2"/>
</dbReference>
<dbReference type="SUPFAM" id="SSF51556">
    <property type="entry name" value="Metallo-dependent hydrolases"/>
    <property type="match status" value="1"/>
</dbReference>
<accession>A0A520RYW4</accession>
<dbReference type="GO" id="GO:0016812">
    <property type="term" value="F:hydrolase activity, acting on carbon-nitrogen (but not peptide) bonds, in cyclic amides"/>
    <property type="evidence" value="ECO:0007669"/>
    <property type="project" value="TreeGrafter"/>
</dbReference>
<dbReference type="InterPro" id="IPR011059">
    <property type="entry name" value="Metal-dep_hydrolase_composite"/>
</dbReference>
<gene>
    <name evidence="2" type="ORF">EVA68_07020</name>
</gene>